<dbReference type="SUPFAM" id="SSF54001">
    <property type="entry name" value="Cysteine proteinases"/>
    <property type="match status" value="1"/>
</dbReference>
<dbReference type="InterPro" id="IPR050164">
    <property type="entry name" value="Peptidase_C19"/>
</dbReference>
<dbReference type="GO" id="GO:0016579">
    <property type="term" value="P:protein deubiquitination"/>
    <property type="evidence" value="ECO:0007669"/>
    <property type="project" value="InterPro"/>
</dbReference>
<proteinExistence type="predicted"/>
<dbReference type="PANTHER" id="PTHR24006:SF644">
    <property type="entry name" value="UBIQUITIN CARBOXYL-TERMINAL HYDROLASE 7"/>
    <property type="match status" value="1"/>
</dbReference>
<keyword evidence="5" id="KW-1185">Reference proteome</keyword>
<dbReference type="GO" id="GO:0004843">
    <property type="term" value="F:cysteine-type deubiquitinase activity"/>
    <property type="evidence" value="ECO:0007669"/>
    <property type="project" value="InterPro"/>
</dbReference>
<dbReference type="Pfam" id="PF13637">
    <property type="entry name" value="Ank_4"/>
    <property type="match status" value="1"/>
</dbReference>
<dbReference type="InterPro" id="IPR038765">
    <property type="entry name" value="Papain-like_cys_pep_sf"/>
</dbReference>
<dbReference type="Gene3D" id="1.25.40.20">
    <property type="entry name" value="Ankyrin repeat-containing domain"/>
    <property type="match status" value="2"/>
</dbReference>
<dbReference type="PROSITE" id="PS50088">
    <property type="entry name" value="ANK_REPEAT"/>
    <property type="match status" value="1"/>
</dbReference>
<dbReference type="SMART" id="SM00248">
    <property type="entry name" value="ANK"/>
    <property type="match status" value="6"/>
</dbReference>
<dbReference type="InterPro" id="IPR002110">
    <property type="entry name" value="Ankyrin_rpt"/>
</dbReference>
<protein>
    <recommendedName>
        <fullName evidence="3">USP domain-containing protein</fullName>
    </recommendedName>
</protein>
<dbReference type="PANTHER" id="PTHR24006">
    <property type="entry name" value="UBIQUITIN CARBOXYL-TERMINAL HYDROLASE"/>
    <property type="match status" value="1"/>
</dbReference>
<evidence type="ECO:0000313" key="4">
    <source>
        <dbReference type="EMBL" id="KAJ7368813.1"/>
    </source>
</evidence>
<dbReference type="Gene3D" id="3.90.70.10">
    <property type="entry name" value="Cysteine proteinases"/>
    <property type="match status" value="1"/>
</dbReference>
<dbReference type="InterPro" id="IPR024729">
    <property type="entry name" value="USP7_ICP0-binding_dom"/>
</dbReference>
<dbReference type="SUPFAM" id="SSF49599">
    <property type="entry name" value="TRAF domain-like"/>
    <property type="match status" value="1"/>
</dbReference>
<feature type="domain" description="USP" evidence="3">
    <location>
        <begin position="698"/>
        <end position="1017"/>
    </location>
</feature>
<dbReference type="PROSITE" id="PS50297">
    <property type="entry name" value="ANK_REP_REGION"/>
    <property type="match status" value="1"/>
</dbReference>
<name>A0AAD7F6S4_9AGAR</name>
<evidence type="ECO:0000256" key="2">
    <source>
        <dbReference type="PROSITE-ProRule" id="PRU00023"/>
    </source>
</evidence>
<organism evidence="4 5">
    <name type="scientific">Mycena albidolilacea</name>
    <dbReference type="NCBI Taxonomy" id="1033008"/>
    <lineage>
        <taxon>Eukaryota</taxon>
        <taxon>Fungi</taxon>
        <taxon>Dikarya</taxon>
        <taxon>Basidiomycota</taxon>
        <taxon>Agaricomycotina</taxon>
        <taxon>Agaricomycetes</taxon>
        <taxon>Agaricomycetidae</taxon>
        <taxon>Agaricales</taxon>
        <taxon>Marasmiineae</taxon>
        <taxon>Mycenaceae</taxon>
        <taxon>Mycena</taxon>
    </lineage>
</organism>
<dbReference type="Proteomes" id="UP001218218">
    <property type="component" value="Unassembled WGS sequence"/>
</dbReference>
<dbReference type="Pfam" id="PF12436">
    <property type="entry name" value="USP7_ICP0_bdg"/>
    <property type="match status" value="1"/>
</dbReference>
<dbReference type="PROSITE" id="PS50235">
    <property type="entry name" value="USP_3"/>
    <property type="match status" value="1"/>
</dbReference>
<dbReference type="EMBL" id="JARIHO010000001">
    <property type="protein sequence ID" value="KAJ7368813.1"/>
    <property type="molecule type" value="Genomic_DNA"/>
</dbReference>
<dbReference type="Pfam" id="PF12796">
    <property type="entry name" value="Ank_2"/>
    <property type="match status" value="1"/>
</dbReference>
<evidence type="ECO:0000256" key="1">
    <source>
        <dbReference type="ARBA" id="ARBA00022786"/>
    </source>
</evidence>
<dbReference type="SUPFAM" id="SSF48403">
    <property type="entry name" value="Ankyrin repeat"/>
    <property type="match status" value="1"/>
</dbReference>
<dbReference type="Gene3D" id="2.60.210.10">
    <property type="entry name" value="Apoptosis, Tumor Necrosis Factor Receptor Associated Protein 2, Chain A"/>
    <property type="match status" value="1"/>
</dbReference>
<keyword evidence="1" id="KW-0833">Ubl conjugation pathway</keyword>
<dbReference type="Gene3D" id="3.10.20.90">
    <property type="entry name" value="Phosphatidylinositol 3-kinase Catalytic Subunit, Chain A, domain 1"/>
    <property type="match status" value="1"/>
</dbReference>
<comment type="caution">
    <text evidence="4">The sequence shown here is derived from an EMBL/GenBank/DDBJ whole genome shotgun (WGS) entry which is preliminary data.</text>
</comment>
<gene>
    <name evidence="4" type="ORF">DFH08DRAFT_832332</name>
</gene>
<dbReference type="Pfam" id="PF17111">
    <property type="entry name" value="PigL_N"/>
    <property type="match status" value="1"/>
</dbReference>
<dbReference type="InterPro" id="IPR001394">
    <property type="entry name" value="Peptidase_C19_UCH"/>
</dbReference>
<dbReference type="InterPro" id="IPR031348">
    <property type="entry name" value="PigL_N"/>
</dbReference>
<dbReference type="GO" id="GO:0031647">
    <property type="term" value="P:regulation of protein stability"/>
    <property type="evidence" value="ECO:0007669"/>
    <property type="project" value="TreeGrafter"/>
</dbReference>
<accession>A0AAD7F6S4</accession>
<feature type="repeat" description="ANK" evidence="2">
    <location>
        <begin position="384"/>
        <end position="416"/>
    </location>
</feature>
<dbReference type="InterPro" id="IPR008974">
    <property type="entry name" value="TRAF-like"/>
</dbReference>
<sequence length="1138" mass="127623">MDPLSITSGVVGLITTAVQVAQAVSALISDIKDAPTDVKDLQSDVKSLAALLATTQSLYDTYGRNSVQDAATFGVTLDICLQRCIGPLKELEELLKPFGAGSTKKRSLGRVLSSFTWVMKKGEIKGLKDRLKDAKASLTLTVSVLNGYISGKGQEQIQHDIVAGYERLQRDFLNLERGKDLKRRLALDVASVRGTEDSQSLSEYTDAGLPLRRFFASAHQWNSRYSNLEPPPMETIASESVFDDDTFEHSVPPRSPLVQAVLSGNQTTVDRLLKAGSSILERSHDGLSLLHLCIVTNNRILAAYILDQDTEHALLNSKDASRRTPFMFAVEEKSTEVAILLVERGCSLGDFMSITMDLLESGKEDEEIRKLLKPVAKRMRESSRGPYVLHQAIQGKNNDLLNLLLAAGFDPDAKDEKGIQAIFYAVSMRNIRAIICLGHSRANLNVYLAQAQRPEIGVEVARECTPLLLAGHVIQDHVIARLLLQLGARADFICPKYNDIKKHRQSPDNLVISLLEYRLNICHKVKDGSKTIWKEALSNLRDIGDVPVNELQIATWRVRTWKQGGKVSSPEFECGGQRWQITVDRSDRVSAYLVAIDPNIGSGHWHSNAQFSLGMSNIYDPSVFIVKHSHHRFTEQVSSYGFERFTYKADTIQEGQSRPIVQDDVVDISAVIQVAKDPTGVIWNRFVFYSSKKETGHVGIINQGATGYMNCILQVMFFICNLRRAIYQIPTESVEPSTSVALAIQRVFYNLQVSSNAVATTELTASFGWSEHDVLVPHDAFEFYRVLQDKLTKLMKGTSVETAIDDTHLGIMTSCYKCISVDYEAVRKEPFYDLQLKVQGMGTLYDSFRDYVSIRLPDGYNQYPTAEFGLQDTKSGIIFDSFPLVLSLQLKRFEYDMWKDRMIKINDRHEYPSQIDLAEFLDVTADKSQSWVYNLFGVVVHSGDLSGGFYFTFIKPSRTEGWLKLHDDQVTWAAEEEVFEGCYGGEPIGNMSSPDELNTPDAEKTSTQAYMLFYIRDSVMDEVLKPVQNWEIPPHLKPLMITFRSWDGNSLDFELVFSKEELYDGMATKVSYYLQLADPSKIRFWTTYPIHGGLKAVINPHLNQSLGEILCSDDSDSENKVVLPDSAIILYQEIATSA</sequence>
<evidence type="ECO:0000313" key="5">
    <source>
        <dbReference type="Proteomes" id="UP001218218"/>
    </source>
</evidence>
<dbReference type="Pfam" id="PF00443">
    <property type="entry name" value="UCH"/>
    <property type="match status" value="1"/>
</dbReference>
<dbReference type="AlphaFoldDB" id="A0AAD7F6S4"/>
<reference evidence="4" key="1">
    <citation type="submission" date="2023-03" db="EMBL/GenBank/DDBJ databases">
        <title>Massive genome expansion in bonnet fungi (Mycena s.s.) driven by repeated elements and novel gene families across ecological guilds.</title>
        <authorList>
            <consortium name="Lawrence Berkeley National Laboratory"/>
            <person name="Harder C.B."/>
            <person name="Miyauchi S."/>
            <person name="Viragh M."/>
            <person name="Kuo A."/>
            <person name="Thoen E."/>
            <person name="Andreopoulos B."/>
            <person name="Lu D."/>
            <person name="Skrede I."/>
            <person name="Drula E."/>
            <person name="Henrissat B."/>
            <person name="Morin E."/>
            <person name="Kohler A."/>
            <person name="Barry K."/>
            <person name="LaButti K."/>
            <person name="Morin E."/>
            <person name="Salamov A."/>
            <person name="Lipzen A."/>
            <person name="Mereny Z."/>
            <person name="Hegedus B."/>
            <person name="Baldrian P."/>
            <person name="Stursova M."/>
            <person name="Weitz H."/>
            <person name="Taylor A."/>
            <person name="Grigoriev I.V."/>
            <person name="Nagy L.G."/>
            <person name="Martin F."/>
            <person name="Kauserud H."/>
        </authorList>
    </citation>
    <scope>NUCLEOTIDE SEQUENCE</scope>
    <source>
        <strain evidence="4">CBHHK002</strain>
    </source>
</reference>
<dbReference type="InterPro" id="IPR036770">
    <property type="entry name" value="Ankyrin_rpt-contain_sf"/>
</dbReference>
<evidence type="ECO:0000259" key="3">
    <source>
        <dbReference type="PROSITE" id="PS50235"/>
    </source>
</evidence>
<dbReference type="InterPro" id="IPR028889">
    <property type="entry name" value="USP"/>
</dbReference>
<keyword evidence="2" id="KW-0040">ANK repeat</keyword>
<dbReference type="GO" id="GO:0005829">
    <property type="term" value="C:cytosol"/>
    <property type="evidence" value="ECO:0007669"/>
    <property type="project" value="TreeGrafter"/>
</dbReference>
<dbReference type="GO" id="GO:0005634">
    <property type="term" value="C:nucleus"/>
    <property type="evidence" value="ECO:0007669"/>
    <property type="project" value="TreeGrafter"/>
</dbReference>